<proteinExistence type="predicted"/>
<sequence>MPQLQPCH</sequence>
<evidence type="ECO:0000313" key="1">
    <source>
        <dbReference type="EMBL" id="JAD15404.1"/>
    </source>
</evidence>
<name>A0A0A9U4N3_ARUDO</name>
<protein>
    <submittedName>
        <fullName evidence="1">Uncharacterized protein</fullName>
    </submittedName>
</protein>
<dbReference type="EMBL" id="GBRH01282491">
    <property type="protein sequence ID" value="JAD15404.1"/>
    <property type="molecule type" value="Transcribed_RNA"/>
</dbReference>
<reference evidence="1" key="1">
    <citation type="submission" date="2014-09" db="EMBL/GenBank/DDBJ databases">
        <authorList>
            <person name="Magalhaes I.L.F."/>
            <person name="Oliveira U."/>
            <person name="Santos F.R."/>
            <person name="Vidigal T.H.D.A."/>
            <person name="Brescovit A.D."/>
            <person name="Santos A.J."/>
        </authorList>
    </citation>
    <scope>NUCLEOTIDE SEQUENCE</scope>
    <source>
        <tissue evidence="1">Shoot tissue taken approximately 20 cm above the soil surface</tissue>
    </source>
</reference>
<accession>A0A0A9U4N3</accession>
<organism evidence="1">
    <name type="scientific">Arundo donax</name>
    <name type="common">Giant reed</name>
    <name type="synonym">Donax arundinaceus</name>
    <dbReference type="NCBI Taxonomy" id="35708"/>
    <lineage>
        <taxon>Eukaryota</taxon>
        <taxon>Viridiplantae</taxon>
        <taxon>Streptophyta</taxon>
        <taxon>Embryophyta</taxon>
        <taxon>Tracheophyta</taxon>
        <taxon>Spermatophyta</taxon>
        <taxon>Magnoliopsida</taxon>
        <taxon>Liliopsida</taxon>
        <taxon>Poales</taxon>
        <taxon>Poaceae</taxon>
        <taxon>PACMAD clade</taxon>
        <taxon>Arundinoideae</taxon>
        <taxon>Arundineae</taxon>
        <taxon>Arundo</taxon>
    </lineage>
</organism>
<reference evidence="1" key="2">
    <citation type="journal article" date="2015" name="Data Brief">
        <title>Shoot transcriptome of the giant reed, Arundo donax.</title>
        <authorList>
            <person name="Barrero R.A."/>
            <person name="Guerrero F.D."/>
            <person name="Moolhuijzen P."/>
            <person name="Goolsby J.A."/>
            <person name="Tidwell J."/>
            <person name="Bellgard S.E."/>
            <person name="Bellgard M.I."/>
        </authorList>
    </citation>
    <scope>NUCLEOTIDE SEQUENCE</scope>
    <source>
        <tissue evidence="1">Shoot tissue taken approximately 20 cm above the soil surface</tissue>
    </source>
</reference>